<dbReference type="EMBL" id="ODYU01001436">
    <property type="protein sequence ID" value="SOQ37623.1"/>
    <property type="molecule type" value="Genomic_DNA"/>
</dbReference>
<dbReference type="Pfam" id="PF01130">
    <property type="entry name" value="CD36"/>
    <property type="match status" value="1"/>
</dbReference>
<dbReference type="PRINTS" id="PR01609">
    <property type="entry name" value="CD36FAMILY"/>
</dbReference>
<evidence type="ECO:0000256" key="9">
    <source>
        <dbReference type="ARBA" id="ARBA00023157"/>
    </source>
</evidence>
<feature type="transmembrane region" description="Helical" evidence="14">
    <location>
        <begin position="121"/>
        <end position="146"/>
    </location>
</feature>
<dbReference type="GO" id="GO:0007608">
    <property type="term" value="P:sensory perception of smell"/>
    <property type="evidence" value="ECO:0007669"/>
    <property type="project" value="UniProtKB-KW"/>
</dbReference>
<dbReference type="GO" id="GO:0005737">
    <property type="term" value="C:cytoplasm"/>
    <property type="evidence" value="ECO:0007669"/>
    <property type="project" value="TreeGrafter"/>
</dbReference>
<evidence type="ECO:0000256" key="3">
    <source>
        <dbReference type="ARBA" id="ARBA00022475"/>
    </source>
</evidence>
<keyword evidence="6" id="KW-0552">Olfaction</keyword>
<dbReference type="InterPro" id="IPR002159">
    <property type="entry name" value="CD36_fam"/>
</dbReference>
<dbReference type="GO" id="GO:0005886">
    <property type="term" value="C:plasma membrane"/>
    <property type="evidence" value="ECO:0007669"/>
    <property type="project" value="UniProtKB-SubCell"/>
</dbReference>
<name>A0A2H1V9V2_SPOFR</name>
<evidence type="ECO:0000256" key="10">
    <source>
        <dbReference type="ARBA" id="ARBA00023170"/>
    </source>
</evidence>
<organism evidence="15">
    <name type="scientific">Spodoptera frugiperda</name>
    <name type="common">Fall armyworm</name>
    <dbReference type="NCBI Taxonomy" id="7108"/>
    <lineage>
        <taxon>Eukaryota</taxon>
        <taxon>Metazoa</taxon>
        <taxon>Ecdysozoa</taxon>
        <taxon>Arthropoda</taxon>
        <taxon>Hexapoda</taxon>
        <taxon>Insecta</taxon>
        <taxon>Pterygota</taxon>
        <taxon>Neoptera</taxon>
        <taxon>Endopterygota</taxon>
        <taxon>Lepidoptera</taxon>
        <taxon>Glossata</taxon>
        <taxon>Ditrysia</taxon>
        <taxon>Noctuoidea</taxon>
        <taxon>Noctuidae</taxon>
        <taxon>Amphipyrinae</taxon>
        <taxon>Spodoptera</taxon>
    </lineage>
</organism>
<keyword evidence="11" id="KW-0325">Glycoprotein</keyword>
<feature type="compositionally biased region" description="Basic and acidic residues" evidence="13">
    <location>
        <begin position="158"/>
        <end position="172"/>
    </location>
</feature>
<keyword evidence="3" id="KW-1003">Cell membrane</keyword>
<feature type="region of interest" description="Disordered" evidence="13">
    <location>
        <begin position="158"/>
        <end position="193"/>
    </location>
</feature>
<evidence type="ECO:0000256" key="8">
    <source>
        <dbReference type="ARBA" id="ARBA00023136"/>
    </source>
</evidence>
<keyword evidence="4" id="KW-0716">Sensory transduction</keyword>
<sequence>MKPTSFFDISLPPRGAFLVLSYPHFLFADNIYRNSVVGMWPDEDKHKIFVDIEPNTGTPIRGAKRAQFNIFARPVSGIPATQTFRTSLVPILWVDESIILPDEFVEELTGRLLHSLRLVDIFIPVIIAACCLVLLLGTGLTIRAFLVRKSIKKTEAVLDTKPQPEVETRPEPETQIEPRSQPEPRLIENGATK</sequence>
<keyword evidence="10" id="KW-0675">Receptor</keyword>
<evidence type="ECO:0000256" key="4">
    <source>
        <dbReference type="ARBA" id="ARBA00022606"/>
    </source>
</evidence>
<keyword evidence="5 14" id="KW-0812">Transmembrane</keyword>
<accession>A0A2H1V9V2</accession>
<evidence type="ECO:0000256" key="2">
    <source>
        <dbReference type="ARBA" id="ARBA00010532"/>
    </source>
</evidence>
<reference evidence="15" key="1">
    <citation type="submission" date="2016-07" db="EMBL/GenBank/DDBJ databases">
        <authorList>
            <person name="Bretaudeau A."/>
        </authorList>
    </citation>
    <scope>NUCLEOTIDE SEQUENCE</scope>
    <source>
        <strain evidence="15">Rice</strain>
        <tissue evidence="15">Whole body</tissue>
    </source>
</reference>
<evidence type="ECO:0000256" key="14">
    <source>
        <dbReference type="SAM" id="Phobius"/>
    </source>
</evidence>
<dbReference type="AlphaFoldDB" id="A0A2H1V9V2"/>
<keyword evidence="7 14" id="KW-1133">Transmembrane helix</keyword>
<dbReference type="PANTHER" id="PTHR11923:SF109">
    <property type="entry name" value="SENSORY NEURON MEMBRANE PROTEIN 2"/>
    <property type="match status" value="1"/>
</dbReference>
<comment type="subcellular location">
    <subcellularLocation>
        <location evidence="1">Cell membrane</location>
    </subcellularLocation>
</comment>
<comment type="similarity">
    <text evidence="2">Belongs to the CD36 family.</text>
</comment>
<evidence type="ECO:0000256" key="11">
    <source>
        <dbReference type="ARBA" id="ARBA00023180"/>
    </source>
</evidence>
<dbReference type="PANTHER" id="PTHR11923">
    <property type="entry name" value="SCAVENGER RECEPTOR CLASS B TYPE-1 SR-B1"/>
    <property type="match status" value="1"/>
</dbReference>
<proteinExistence type="inferred from homology"/>
<evidence type="ECO:0000256" key="7">
    <source>
        <dbReference type="ARBA" id="ARBA00022989"/>
    </source>
</evidence>
<evidence type="ECO:0000256" key="5">
    <source>
        <dbReference type="ARBA" id="ARBA00022692"/>
    </source>
</evidence>
<evidence type="ECO:0000256" key="13">
    <source>
        <dbReference type="SAM" id="MobiDB-lite"/>
    </source>
</evidence>
<protein>
    <recommendedName>
        <fullName evidence="12">Sensory neuron membrane protein 2</fullName>
    </recommendedName>
</protein>
<keyword evidence="8 14" id="KW-0472">Membrane</keyword>
<gene>
    <name evidence="15" type="ORF">SFRICE_008221</name>
</gene>
<evidence type="ECO:0000256" key="12">
    <source>
        <dbReference type="ARBA" id="ARBA00040645"/>
    </source>
</evidence>
<dbReference type="GO" id="GO:0005044">
    <property type="term" value="F:scavenger receptor activity"/>
    <property type="evidence" value="ECO:0007669"/>
    <property type="project" value="TreeGrafter"/>
</dbReference>
<evidence type="ECO:0000256" key="1">
    <source>
        <dbReference type="ARBA" id="ARBA00004236"/>
    </source>
</evidence>
<keyword evidence="9" id="KW-1015">Disulfide bond</keyword>
<evidence type="ECO:0000256" key="6">
    <source>
        <dbReference type="ARBA" id="ARBA00022725"/>
    </source>
</evidence>
<evidence type="ECO:0000313" key="15">
    <source>
        <dbReference type="EMBL" id="SOQ37623.1"/>
    </source>
</evidence>